<comment type="caution">
    <text evidence="1">The sequence shown here is derived from an EMBL/GenBank/DDBJ whole genome shotgun (WGS) entry which is preliminary data.</text>
</comment>
<proteinExistence type="predicted"/>
<organism evidence="1 2">
    <name type="scientific">Mesorhizobium cantuariense</name>
    <dbReference type="NCBI Taxonomy" id="1300275"/>
    <lineage>
        <taxon>Bacteria</taxon>
        <taxon>Pseudomonadati</taxon>
        <taxon>Pseudomonadota</taxon>
        <taxon>Alphaproteobacteria</taxon>
        <taxon>Hyphomicrobiales</taxon>
        <taxon>Phyllobacteriaceae</taxon>
        <taxon>Mesorhizobium</taxon>
    </lineage>
</organism>
<reference evidence="2" key="1">
    <citation type="journal article" date="2019" name="Int. J. Syst. Evol. Microbiol.">
        <title>The Global Catalogue of Microorganisms (GCM) 10K type strain sequencing project: providing services to taxonomists for standard genome sequencing and annotation.</title>
        <authorList>
            <consortium name="The Broad Institute Genomics Platform"/>
            <consortium name="The Broad Institute Genome Sequencing Center for Infectious Disease"/>
            <person name="Wu L."/>
            <person name="Ma J."/>
        </authorList>
    </citation>
    <scope>NUCLEOTIDE SEQUENCE [LARGE SCALE GENOMIC DNA]</scope>
    <source>
        <strain evidence="2">ICMP 19515</strain>
    </source>
</reference>
<dbReference type="Proteomes" id="UP001595648">
    <property type="component" value="Unassembled WGS sequence"/>
</dbReference>
<name>A0ABV7MLW1_9HYPH</name>
<sequence>MKKCPDCADDVKADAKICRFCRHDFTSARR</sequence>
<dbReference type="RefSeq" id="WP_378978764.1">
    <property type="nucleotide sequence ID" value="NZ_JBHRVD010000001.1"/>
</dbReference>
<gene>
    <name evidence="1" type="ORF">ACFOJ9_10220</name>
</gene>
<keyword evidence="2" id="KW-1185">Reference proteome</keyword>
<dbReference type="EMBL" id="JBHRVD010000001">
    <property type="protein sequence ID" value="MFC3322154.1"/>
    <property type="molecule type" value="Genomic_DNA"/>
</dbReference>
<evidence type="ECO:0000313" key="1">
    <source>
        <dbReference type="EMBL" id="MFC3322154.1"/>
    </source>
</evidence>
<accession>A0ABV7MLW1</accession>
<protein>
    <submittedName>
        <fullName evidence="1">Zinc ribbon domain-containing protein</fullName>
    </submittedName>
</protein>
<evidence type="ECO:0000313" key="2">
    <source>
        <dbReference type="Proteomes" id="UP001595648"/>
    </source>
</evidence>